<dbReference type="InterPro" id="IPR025997">
    <property type="entry name" value="SBP_2_dom"/>
</dbReference>
<dbReference type="Gene3D" id="1.10.260.40">
    <property type="entry name" value="lambda repressor-like DNA-binding domains"/>
    <property type="match status" value="1"/>
</dbReference>
<dbReference type="Proteomes" id="UP000191257">
    <property type="component" value="Plasmid unnamed1"/>
</dbReference>
<evidence type="ECO:0000259" key="4">
    <source>
        <dbReference type="PROSITE" id="PS50932"/>
    </source>
</evidence>
<dbReference type="InterPro" id="IPR028082">
    <property type="entry name" value="Peripla_BP_I"/>
</dbReference>
<dbReference type="Pfam" id="PF13407">
    <property type="entry name" value="Peripla_BP_4"/>
    <property type="match status" value="1"/>
</dbReference>
<dbReference type="Proteomes" id="UP000272010">
    <property type="component" value="Plasmid pYEE4"/>
</dbReference>
<keyword evidence="6" id="KW-0614">Plasmid</keyword>
<dbReference type="PANTHER" id="PTHR30146:SF152">
    <property type="entry name" value="TRANSCRIPTIONAL REGULATORY PROTEIN"/>
    <property type="match status" value="1"/>
</dbReference>
<organism evidence="6 9">
    <name type="scientific">Paracoccus yeei</name>
    <dbReference type="NCBI Taxonomy" id="147645"/>
    <lineage>
        <taxon>Bacteria</taxon>
        <taxon>Pseudomonadati</taxon>
        <taxon>Pseudomonadota</taxon>
        <taxon>Alphaproteobacteria</taxon>
        <taxon>Rhodobacterales</taxon>
        <taxon>Paracoccaceae</taxon>
        <taxon>Paracoccus</taxon>
    </lineage>
</organism>
<dbReference type="PROSITE" id="PS00356">
    <property type="entry name" value="HTH_LACI_1"/>
    <property type="match status" value="1"/>
</dbReference>
<accession>A0A1V0GNF7</accession>
<dbReference type="InterPro" id="IPR010982">
    <property type="entry name" value="Lambda_DNA-bd_dom_sf"/>
</dbReference>
<dbReference type="InterPro" id="IPR000843">
    <property type="entry name" value="HTH_LacI"/>
</dbReference>
<evidence type="ECO:0000313" key="7">
    <source>
        <dbReference type="EMBL" id="AYF04044.1"/>
    </source>
</evidence>
<proteinExistence type="predicted"/>
<feature type="domain" description="HTH cro/C1-type" evidence="5">
    <location>
        <begin position="5"/>
        <end position="41"/>
    </location>
</feature>
<dbReference type="AlphaFoldDB" id="A0A1V0GNF7"/>
<dbReference type="GO" id="GO:0000976">
    <property type="term" value="F:transcription cis-regulatory region binding"/>
    <property type="evidence" value="ECO:0007669"/>
    <property type="project" value="TreeGrafter"/>
</dbReference>
<gene>
    <name evidence="6" type="ORF">A6J80_02395</name>
    <name evidence="8" type="ORF">FOB51_03510</name>
    <name evidence="7" type="ORF">PY32053_04545</name>
</gene>
<dbReference type="SMART" id="SM00354">
    <property type="entry name" value="HTH_LACI"/>
    <property type="match status" value="1"/>
</dbReference>
<protein>
    <submittedName>
        <fullName evidence="6">LacI family DNA-binding transcriptional regulator</fullName>
    </submittedName>
    <submittedName>
        <fullName evidence="8">LacI family transcriptional regulator</fullName>
    </submittedName>
</protein>
<geneLocation type="plasmid" evidence="8">
    <name>unnamed3</name>
</geneLocation>
<evidence type="ECO:0000256" key="3">
    <source>
        <dbReference type="ARBA" id="ARBA00023163"/>
    </source>
</evidence>
<geneLocation type="plasmid" evidence="10">
    <name>pyee4</name>
</geneLocation>
<evidence type="ECO:0000313" key="9">
    <source>
        <dbReference type="Proteomes" id="UP000191257"/>
    </source>
</evidence>
<reference evidence="8 11" key="5">
    <citation type="submission" date="2019-09" db="EMBL/GenBank/DDBJ databases">
        <title>FDA dAtabase for Regulatory Grade micrObial Sequences (FDA-ARGOS): Supporting development and validation of Infectious Disease Dx tests.</title>
        <authorList>
            <person name="Sciortino C."/>
            <person name="Tallon L."/>
            <person name="Sadzewicz L."/>
            <person name="Vavikolanu K."/>
            <person name="Mehta A."/>
            <person name="Aluvathingal J."/>
            <person name="Nadendla S."/>
            <person name="Nandy P."/>
            <person name="Geyer C."/>
            <person name="Yan Y."/>
            <person name="Sichtig H."/>
        </authorList>
    </citation>
    <scope>NUCLEOTIDE SEQUENCE [LARGE SCALE GENOMIC DNA]</scope>
    <source>
        <strain evidence="8 11">FDAARGOS_643</strain>
        <plasmid evidence="8 11">unnamed3</plasmid>
    </source>
</reference>
<geneLocation type="plasmid" evidence="6">
    <name>unnamed1</name>
</geneLocation>
<dbReference type="SUPFAM" id="SSF47413">
    <property type="entry name" value="lambda repressor-like DNA-binding domains"/>
    <property type="match status" value="1"/>
</dbReference>
<dbReference type="PROSITE" id="PS50943">
    <property type="entry name" value="HTH_CROC1"/>
    <property type="match status" value="1"/>
</dbReference>
<dbReference type="SUPFAM" id="SSF53822">
    <property type="entry name" value="Periplasmic binding protein-like I"/>
    <property type="match status" value="1"/>
</dbReference>
<evidence type="ECO:0000259" key="5">
    <source>
        <dbReference type="PROSITE" id="PS50943"/>
    </source>
</evidence>
<name>A0A1V0GNF7_9RHOB</name>
<dbReference type="eggNOG" id="COG1609">
    <property type="taxonomic scope" value="Bacteria"/>
</dbReference>
<evidence type="ECO:0000256" key="1">
    <source>
        <dbReference type="ARBA" id="ARBA00023015"/>
    </source>
</evidence>
<dbReference type="CDD" id="cd06307">
    <property type="entry name" value="PBP1_sugar_binding"/>
    <property type="match status" value="1"/>
</dbReference>
<reference evidence="7" key="3">
    <citation type="journal article" date="2018" name="Front. Microbiol.">
        <title>Genome Structure of the Opportunistic Pathogen Paracoccus yeei (Alphaproteobacteria) and Identification of Putative Virulence Factors.</title>
        <authorList>
            <person name="Lasek R."/>
            <person name="Szuplewska M."/>
            <person name="Mitura M."/>
            <person name="Decewicz P."/>
            <person name="Chmielowska C."/>
            <person name="Pawlot A."/>
            <person name="Sentkowska D."/>
            <person name="Czarnecki J."/>
            <person name="Bartosik D."/>
        </authorList>
    </citation>
    <scope>NUCLEOTIDE SEQUENCE</scope>
    <source>
        <strain evidence="7">CCUG 32053</strain>
        <plasmid evidence="7">pYEE4</plasmid>
    </source>
</reference>
<dbReference type="Gene3D" id="3.40.50.2300">
    <property type="match status" value="2"/>
</dbReference>
<dbReference type="EMBL" id="CP031082">
    <property type="protein sequence ID" value="AYF04044.1"/>
    <property type="molecule type" value="Genomic_DNA"/>
</dbReference>
<dbReference type="Pfam" id="PF00356">
    <property type="entry name" value="LacI"/>
    <property type="match status" value="1"/>
</dbReference>
<evidence type="ECO:0000313" key="8">
    <source>
        <dbReference type="EMBL" id="QEU07138.1"/>
    </source>
</evidence>
<reference evidence="10" key="4">
    <citation type="submission" date="2018-07" db="EMBL/GenBank/DDBJ databases">
        <title>Genome Structure of the Opportunistic Pathogen Paracoccus yeei (Alphaproteobacteria) and Identification of Putative Virulence Factors.</title>
        <authorList>
            <person name="Lasek R."/>
            <person name="Szuplewska M."/>
            <person name="Mitura M."/>
            <person name="Decewicz P."/>
            <person name="Chmielowska C."/>
            <person name="Pawlot A."/>
            <person name="Sentkowska D."/>
            <person name="Czarnecki J."/>
            <person name="Bartosik D."/>
        </authorList>
    </citation>
    <scope>NUCLEOTIDE SEQUENCE [LARGE SCALE GENOMIC DNA]</scope>
    <source>
        <strain evidence="10">CCUG 32053</strain>
        <plasmid evidence="10">pyee4</plasmid>
    </source>
</reference>
<dbReference type="PANTHER" id="PTHR30146">
    <property type="entry name" value="LACI-RELATED TRANSCRIPTIONAL REPRESSOR"/>
    <property type="match status" value="1"/>
</dbReference>
<reference evidence="9" key="1">
    <citation type="submission" date="2017-03" db="EMBL/GenBank/DDBJ databases">
        <title>FDA dAtabase for Regulatory Grade micrObial Sequences (FDA-ARGOS): Supporting development and validation of Infectious Disease Dx tests.</title>
        <authorList>
            <person name="Minogue T."/>
            <person name="Wolcott M."/>
            <person name="Wasieloski L."/>
            <person name="Aguilar W."/>
            <person name="Moore D."/>
            <person name="Tallon L."/>
            <person name="Sadzewicz L."/>
            <person name="Sengamalay N."/>
            <person name="Ott S."/>
            <person name="Godinez A."/>
            <person name="Nagaraj S."/>
            <person name="Nadendla S."/>
            <person name="Geyer C."/>
            <person name="Sichtig H."/>
        </authorList>
    </citation>
    <scope>NUCLEOTIDE SEQUENCE [LARGE SCALE GENOMIC DNA]</scope>
    <source>
        <strain evidence="9">FDAARGOS_252</strain>
        <plasmid evidence="9">Plasmid unnamed1</plasmid>
    </source>
</reference>
<keyword evidence="3" id="KW-0804">Transcription</keyword>
<keyword evidence="9" id="KW-1185">Reference proteome</keyword>
<dbReference type="InterPro" id="IPR001387">
    <property type="entry name" value="Cro/C1-type_HTH"/>
</dbReference>
<dbReference type="EMBL" id="CP020441">
    <property type="protein sequence ID" value="ARC35393.1"/>
    <property type="molecule type" value="Genomic_DNA"/>
</dbReference>
<dbReference type="PROSITE" id="PS50932">
    <property type="entry name" value="HTH_LACI_2"/>
    <property type="match status" value="1"/>
</dbReference>
<evidence type="ECO:0000313" key="10">
    <source>
        <dbReference type="Proteomes" id="UP000272010"/>
    </source>
</evidence>
<dbReference type="Proteomes" id="UP000324507">
    <property type="component" value="Plasmid unnamed3"/>
</dbReference>
<evidence type="ECO:0000313" key="11">
    <source>
        <dbReference type="Proteomes" id="UP000324507"/>
    </source>
</evidence>
<sequence length="342" mass="37396">MKRPTITDLAEAAGVSVATVDRVLNGRLKVREETARKVSEAAERIGYHAANVIRQRLLADVPEYHLAIVLQKERHAFYQSFAAKLMQAAADVRDRRIRVSIRYARSSEPAEVADLLLQASGKVQAVAATGLDHHDVTNAVSVLRGRGIPTFSLLSDFAQGEREGYFGTNNMKVGRTAAWLISKLAERQGKIALFVGGHRYHGHALREAGFRAYIRECAPRFEVLDAVVNLETRQLTHEALLGVMARHPDLVGVYCAGGGMEGAIAALREAGAGERIACLVHELTPESRQALLERCISGVFQTPLKELCADLMATVVHTIEQGMAENPGQRFVAPYLLTPESI</sequence>
<dbReference type="GO" id="GO:0003700">
    <property type="term" value="F:DNA-binding transcription factor activity"/>
    <property type="evidence" value="ECO:0007669"/>
    <property type="project" value="TreeGrafter"/>
</dbReference>
<evidence type="ECO:0000256" key="2">
    <source>
        <dbReference type="ARBA" id="ARBA00023125"/>
    </source>
</evidence>
<dbReference type="PRINTS" id="PR00036">
    <property type="entry name" value="HTHLACI"/>
</dbReference>
<dbReference type="EMBL" id="CP044080">
    <property type="protein sequence ID" value="QEU07138.1"/>
    <property type="molecule type" value="Genomic_DNA"/>
</dbReference>
<keyword evidence="1" id="KW-0805">Transcription regulation</keyword>
<evidence type="ECO:0000313" key="6">
    <source>
        <dbReference type="EMBL" id="ARC35393.1"/>
    </source>
</evidence>
<geneLocation type="plasmid" evidence="7">
    <name>pYEE4</name>
</geneLocation>
<feature type="domain" description="HTH lacI-type" evidence="4">
    <location>
        <begin position="4"/>
        <end position="59"/>
    </location>
</feature>
<dbReference type="KEGG" id="pye:A6J80_02395"/>
<keyword evidence="2 6" id="KW-0238">DNA-binding</keyword>
<dbReference type="CDD" id="cd01392">
    <property type="entry name" value="HTH_LacI"/>
    <property type="match status" value="1"/>
</dbReference>
<dbReference type="RefSeq" id="WP_080620362.1">
    <property type="nucleotide sequence ID" value="NZ_CALTWI010000022.1"/>
</dbReference>
<reference evidence="6" key="2">
    <citation type="submission" date="2017-12" db="EMBL/GenBank/DDBJ databases">
        <title>FDA dAtabase for Regulatory Grade micrObial Sequences (FDA-ARGOS): Supporting development and validation of Infectious Disease Dx tests.</title>
        <authorList>
            <person name="Campos J."/>
            <person name="Goldberg B."/>
            <person name="Tallon L."/>
            <person name="Sadzewicz L."/>
            <person name="Sengamalay N."/>
            <person name="Ott S."/>
            <person name="Godinez A."/>
            <person name="Nagaraj S."/>
            <person name="Vyas G."/>
            <person name="Aluvathingal J."/>
            <person name="Nadendla S."/>
            <person name="Geyer C."/>
            <person name="Nandy P."/>
            <person name="Hobson J."/>
            <person name="Sichtig H."/>
        </authorList>
    </citation>
    <scope>NUCLEOTIDE SEQUENCE</scope>
    <source>
        <strain evidence="6">FDAARGOS_252</strain>
        <plasmid evidence="6">unnamed1</plasmid>
    </source>
</reference>